<dbReference type="CDD" id="cd02908">
    <property type="entry name" value="Macro_OAADPr_deacetylase"/>
    <property type="match status" value="1"/>
</dbReference>
<dbReference type="Pfam" id="PF01661">
    <property type="entry name" value="Macro"/>
    <property type="match status" value="1"/>
</dbReference>
<evidence type="ECO:0000259" key="2">
    <source>
        <dbReference type="PROSITE" id="PS51154"/>
    </source>
</evidence>
<feature type="compositionally biased region" description="Basic and acidic residues" evidence="1">
    <location>
        <begin position="274"/>
        <end position="286"/>
    </location>
</feature>
<dbReference type="Gene3D" id="3.40.220.10">
    <property type="entry name" value="Leucine Aminopeptidase, subunit E, domain 1"/>
    <property type="match status" value="1"/>
</dbReference>
<keyword evidence="4" id="KW-1185">Reference proteome</keyword>
<organism evidence="3 4">
    <name type="scientific">Venturia nashicola</name>
    <dbReference type="NCBI Taxonomy" id="86259"/>
    <lineage>
        <taxon>Eukaryota</taxon>
        <taxon>Fungi</taxon>
        <taxon>Dikarya</taxon>
        <taxon>Ascomycota</taxon>
        <taxon>Pezizomycotina</taxon>
        <taxon>Dothideomycetes</taxon>
        <taxon>Pleosporomycetidae</taxon>
        <taxon>Venturiales</taxon>
        <taxon>Venturiaceae</taxon>
        <taxon>Venturia</taxon>
    </lineage>
</organism>
<evidence type="ECO:0000313" key="4">
    <source>
        <dbReference type="Proteomes" id="UP000298493"/>
    </source>
</evidence>
<dbReference type="Proteomes" id="UP000298493">
    <property type="component" value="Unassembled WGS sequence"/>
</dbReference>
<feature type="compositionally biased region" description="Basic and acidic residues" evidence="1">
    <location>
        <begin position="218"/>
        <end position="227"/>
    </location>
</feature>
<reference evidence="3 4" key="1">
    <citation type="submission" date="2019-04" db="EMBL/GenBank/DDBJ databases">
        <title>High contiguity whole genome sequence and gene annotation resource for two Venturia nashicola isolates.</title>
        <authorList>
            <person name="Prokchorchik M."/>
            <person name="Won K."/>
            <person name="Lee Y."/>
            <person name="Choi E.D."/>
            <person name="Segonzac C."/>
            <person name="Sohn K.H."/>
        </authorList>
    </citation>
    <scope>NUCLEOTIDE SEQUENCE [LARGE SCALE GENOMIC DNA]</scope>
    <source>
        <strain evidence="3 4">PRI2</strain>
    </source>
</reference>
<dbReference type="AlphaFoldDB" id="A0A4Z1PTT8"/>
<feature type="domain" description="Macro" evidence="2">
    <location>
        <begin position="28"/>
        <end position="211"/>
    </location>
</feature>
<accession>A0A4Z1PTT8</accession>
<gene>
    <name evidence="3" type="ORF">E6O75_ATG00912</name>
</gene>
<dbReference type="SUPFAM" id="SSF52949">
    <property type="entry name" value="Macro domain-like"/>
    <property type="match status" value="1"/>
</dbReference>
<sequence>MPLVPIDEIPTLTLLYKLHHVKPLEEEEPLHPYNSQHNAKIAIIRHDITKLEIDSIVNAANNSLLGGGGVDGAIHRAAGDGLYNECKTLHGCETGDAKITNAFELPCKKVIHAVGPIYSRSKVDNTHEQLLRGCYRKSLELAEENGLQSIAFSALSTGVYGYPSDEAAHAAVSEVRNFLDEGRAKTLEKIVFCNFLQKDENAYYEALPKFFPRDPAAVKDEDKKEAVDLSTISDEPKEPAALESALPAVPKVEPSVEKALPEEPTPASPTADEPETKKQKSTHENTQDNDDDWEKIDRASVPRNATVEDAGDEEPKKF</sequence>
<feature type="region of interest" description="Disordered" evidence="1">
    <location>
        <begin position="218"/>
        <end position="318"/>
    </location>
</feature>
<dbReference type="NCBIfam" id="NF001664">
    <property type="entry name" value="PRK00431.1-6"/>
    <property type="match status" value="1"/>
</dbReference>
<protein>
    <submittedName>
        <fullName evidence="3">A1pp-domain-containing protein</fullName>
    </submittedName>
</protein>
<dbReference type="PANTHER" id="PTHR11106">
    <property type="entry name" value="GANGLIOSIDE INDUCED DIFFERENTIATION ASSOCIATED PROTEIN 2-RELATED"/>
    <property type="match status" value="1"/>
</dbReference>
<dbReference type="EMBL" id="SNSC02000002">
    <property type="protein sequence ID" value="TID26419.1"/>
    <property type="molecule type" value="Genomic_DNA"/>
</dbReference>
<proteinExistence type="predicted"/>
<dbReference type="PANTHER" id="PTHR11106:SF27">
    <property type="entry name" value="MACRO DOMAIN-CONTAINING PROTEIN"/>
    <property type="match status" value="1"/>
</dbReference>
<dbReference type="InterPro" id="IPR002589">
    <property type="entry name" value="Macro_dom"/>
</dbReference>
<dbReference type="OrthoDB" id="6077599at2759"/>
<evidence type="ECO:0000256" key="1">
    <source>
        <dbReference type="SAM" id="MobiDB-lite"/>
    </source>
</evidence>
<name>A0A4Z1PTT8_9PEZI</name>
<evidence type="ECO:0000313" key="3">
    <source>
        <dbReference type="EMBL" id="TID26419.1"/>
    </source>
</evidence>
<dbReference type="STRING" id="86259.A0A4Z1PTT8"/>
<comment type="caution">
    <text evidence="3">The sequence shown here is derived from an EMBL/GenBank/DDBJ whole genome shotgun (WGS) entry which is preliminary data.</text>
</comment>
<dbReference type="SMART" id="SM00506">
    <property type="entry name" value="A1pp"/>
    <property type="match status" value="1"/>
</dbReference>
<dbReference type="PROSITE" id="PS51154">
    <property type="entry name" value="MACRO"/>
    <property type="match status" value="1"/>
</dbReference>
<dbReference type="InterPro" id="IPR043472">
    <property type="entry name" value="Macro_dom-like"/>
</dbReference>